<feature type="coiled-coil region" evidence="2">
    <location>
        <begin position="336"/>
        <end position="374"/>
    </location>
</feature>
<dbReference type="AlphaFoldDB" id="A0A3L7AED6"/>
<dbReference type="Gene3D" id="3.30.450.40">
    <property type="match status" value="1"/>
</dbReference>
<dbReference type="SUPFAM" id="SSF55781">
    <property type="entry name" value="GAF domain-like"/>
    <property type="match status" value="1"/>
</dbReference>
<dbReference type="InterPro" id="IPR041522">
    <property type="entry name" value="CdaR_GGDEF"/>
</dbReference>
<proteinExistence type="inferred from homology"/>
<dbReference type="InterPro" id="IPR051448">
    <property type="entry name" value="CdaR-like_regulators"/>
</dbReference>
<dbReference type="InterPro" id="IPR003018">
    <property type="entry name" value="GAF"/>
</dbReference>
<reference evidence="5 6" key="1">
    <citation type="submission" date="2018-10" db="EMBL/GenBank/DDBJ databases">
        <title>Xanthobacter tagetidis genome sequencing and assembly.</title>
        <authorList>
            <person name="Maclea K.S."/>
            <person name="Goen A.E."/>
            <person name="Fatima S.A."/>
        </authorList>
    </citation>
    <scope>NUCLEOTIDE SEQUENCE [LARGE SCALE GENOMIC DNA]</scope>
    <source>
        <strain evidence="5 6">ATCC 700314</strain>
    </source>
</reference>
<dbReference type="InterPro" id="IPR042070">
    <property type="entry name" value="PucR_C-HTH_sf"/>
</dbReference>
<dbReference type="PANTHER" id="PTHR33744:SF1">
    <property type="entry name" value="DNA-BINDING TRANSCRIPTIONAL ACTIVATOR ADER"/>
    <property type="match status" value="1"/>
</dbReference>
<protein>
    <submittedName>
        <fullName evidence="5">GAF domain-containing protein</fullName>
    </submittedName>
</protein>
<keyword evidence="6" id="KW-1185">Reference proteome</keyword>
<evidence type="ECO:0000256" key="2">
    <source>
        <dbReference type="SAM" id="Coils"/>
    </source>
</evidence>
<evidence type="ECO:0000313" key="6">
    <source>
        <dbReference type="Proteomes" id="UP000269692"/>
    </source>
</evidence>
<dbReference type="Pfam" id="PF17853">
    <property type="entry name" value="GGDEF_2"/>
    <property type="match status" value="1"/>
</dbReference>
<sequence length="744" mass="79628">MPSSRFDLVGCGPRRPAAGFTTIAMLSIARPMPGTPAPWRPAGLSPPPVWDGAEGHGIYQDAIQARTICAIATFACRQTVPQSRSARGRTAEDDAREDDVGVQLTPKGPDRSLDPTAPYRRLLRLLADNAPMSSFDRLAEEIASGPGAAAGPDLLADIAVAARLRDTAEQKRKREGELTALYETARDLAGLRDTDQVLRAIVQRAKQLAGSDIAYLSAADDEHGDFYVRATEGVISRDFATIRVPRNIGVCGSVAKSRSPFQSSNYPADTQFDHDRGIDRATAGEGIVSILGVPLALETQVIGVLFVGDRYARSYTPHEIAVLSSLATFAALAIENARLLEEAQRALRMARQANAALQAKAEDVEEAAVAHEQLTELIARGGSLEDLTRRVSNLLRGEACMLDDRRRLTCGQLPVQLSDEDIAKAIRDSAVLGRSVPLQGSDGTVTRVAAVMGGSARLGALLLTRPKELSGSEIRTLERSALVSGIVLMSLERVAQATYRTVADLVAALLRGATDPFSPECARQLPSGVSLSWPITLLLVDAGEVPATRISSALRSALSARDTILAEFNGDVVIVTSAGNPSGLADRVCEVLDEAFHARFSIVISAPIPALEGVPVAYHALRRACGLMGTLGQQGRIVFEKTLSIYAMLFERKGEDAIEQFVMSAVGPIIAHDRRRKSRLAATLLAFMDNGHSLQKAAAAMGIHVNTMRQRLESIGEIAPNWNEAGRTLDIHLALRLHAIGRGA</sequence>
<evidence type="ECO:0000259" key="4">
    <source>
        <dbReference type="SMART" id="SM00065"/>
    </source>
</evidence>
<keyword evidence="2" id="KW-0175">Coiled coil</keyword>
<dbReference type="Proteomes" id="UP000269692">
    <property type="component" value="Unassembled WGS sequence"/>
</dbReference>
<organism evidence="5 6">
    <name type="scientific">Xanthobacter tagetidis</name>
    <dbReference type="NCBI Taxonomy" id="60216"/>
    <lineage>
        <taxon>Bacteria</taxon>
        <taxon>Pseudomonadati</taxon>
        <taxon>Pseudomonadota</taxon>
        <taxon>Alphaproteobacteria</taxon>
        <taxon>Hyphomicrobiales</taxon>
        <taxon>Xanthobacteraceae</taxon>
        <taxon>Xanthobacter</taxon>
    </lineage>
</organism>
<evidence type="ECO:0000256" key="1">
    <source>
        <dbReference type="ARBA" id="ARBA00006754"/>
    </source>
</evidence>
<dbReference type="Pfam" id="PF13185">
    <property type="entry name" value="GAF_2"/>
    <property type="match status" value="1"/>
</dbReference>
<dbReference type="OrthoDB" id="8026818at2"/>
<dbReference type="Gene3D" id="1.10.10.2840">
    <property type="entry name" value="PucR C-terminal helix-turn-helix domain"/>
    <property type="match status" value="1"/>
</dbReference>
<dbReference type="Pfam" id="PF13556">
    <property type="entry name" value="HTH_30"/>
    <property type="match status" value="1"/>
</dbReference>
<accession>A0A3L7AED6</accession>
<dbReference type="InterPro" id="IPR025736">
    <property type="entry name" value="PucR_C-HTH_dom"/>
</dbReference>
<name>A0A3L7AED6_9HYPH</name>
<evidence type="ECO:0000313" key="5">
    <source>
        <dbReference type="EMBL" id="RLP78160.1"/>
    </source>
</evidence>
<dbReference type="EMBL" id="RCTF01000009">
    <property type="protein sequence ID" value="RLP78160.1"/>
    <property type="molecule type" value="Genomic_DNA"/>
</dbReference>
<comment type="similarity">
    <text evidence="1">Belongs to the CdaR family.</text>
</comment>
<gene>
    <name evidence="5" type="ORF">D9R14_12295</name>
</gene>
<dbReference type="SMART" id="SM00065">
    <property type="entry name" value="GAF"/>
    <property type="match status" value="1"/>
</dbReference>
<dbReference type="PANTHER" id="PTHR33744">
    <property type="entry name" value="CARBOHYDRATE DIACID REGULATOR"/>
    <property type="match status" value="1"/>
</dbReference>
<evidence type="ECO:0000256" key="3">
    <source>
        <dbReference type="SAM" id="MobiDB-lite"/>
    </source>
</evidence>
<dbReference type="InterPro" id="IPR029016">
    <property type="entry name" value="GAF-like_dom_sf"/>
</dbReference>
<feature type="domain" description="GAF" evidence="4">
    <location>
        <begin position="193"/>
        <end position="344"/>
    </location>
</feature>
<comment type="caution">
    <text evidence="5">The sequence shown here is derived from an EMBL/GenBank/DDBJ whole genome shotgun (WGS) entry which is preliminary data.</text>
</comment>
<feature type="region of interest" description="Disordered" evidence="3">
    <location>
        <begin position="81"/>
        <end position="115"/>
    </location>
</feature>